<comment type="caution">
    <text evidence="1">The sequence shown here is derived from an EMBL/GenBank/DDBJ whole genome shotgun (WGS) entry which is preliminary data.</text>
</comment>
<reference evidence="1 2" key="1">
    <citation type="submission" date="2016-04" db="EMBL/GenBank/DDBJ databases">
        <title>The genome of Intoshia linei affirms orthonectids as highly simplified spiralians.</title>
        <authorList>
            <person name="Mikhailov K.V."/>
            <person name="Slusarev G.S."/>
            <person name="Nikitin M.A."/>
            <person name="Logacheva M.D."/>
            <person name="Penin A."/>
            <person name="Aleoshin V."/>
            <person name="Panchin Y.V."/>
        </authorList>
    </citation>
    <scope>NUCLEOTIDE SEQUENCE [LARGE SCALE GENOMIC DNA]</scope>
    <source>
        <strain evidence="1">Intl2013</strain>
        <tissue evidence="1">Whole animal</tissue>
    </source>
</reference>
<dbReference type="EMBL" id="LWCA01000198">
    <property type="protein sequence ID" value="OAF70021.1"/>
    <property type="molecule type" value="Genomic_DNA"/>
</dbReference>
<gene>
    <name evidence="1" type="ORF">A3Q56_02229</name>
</gene>
<dbReference type="AlphaFoldDB" id="A0A177B8Y8"/>
<protein>
    <submittedName>
        <fullName evidence="1">Uncharacterized protein</fullName>
    </submittedName>
</protein>
<keyword evidence="2" id="KW-1185">Reference proteome</keyword>
<organism evidence="1 2">
    <name type="scientific">Intoshia linei</name>
    <dbReference type="NCBI Taxonomy" id="1819745"/>
    <lineage>
        <taxon>Eukaryota</taxon>
        <taxon>Metazoa</taxon>
        <taxon>Spiralia</taxon>
        <taxon>Lophotrochozoa</taxon>
        <taxon>Mesozoa</taxon>
        <taxon>Orthonectida</taxon>
        <taxon>Rhopaluridae</taxon>
        <taxon>Intoshia</taxon>
    </lineage>
</organism>
<proteinExistence type="predicted"/>
<sequence>MEIIKSKRMKLPKIVKRKLNGYNPQYVNNLRFMDKIDKKKYNLPLIIIGKGKHFKKISNRTEENCLKPTDTANSDFCNNVKFYSKCKLLSNNEYFSKFNQKMTKTYLKPLNNKIFNQRNKFWNSYRGTNDIVNFCDTFPGSFAFPVTNSYKLYNRKSYSIELQRTDDFLYHSMFDSNQFYMHT</sequence>
<evidence type="ECO:0000313" key="2">
    <source>
        <dbReference type="Proteomes" id="UP000078046"/>
    </source>
</evidence>
<accession>A0A177B8Y8</accession>
<evidence type="ECO:0000313" key="1">
    <source>
        <dbReference type="EMBL" id="OAF70021.1"/>
    </source>
</evidence>
<name>A0A177B8Y8_9BILA</name>
<dbReference type="Proteomes" id="UP000078046">
    <property type="component" value="Unassembled WGS sequence"/>
</dbReference>